<feature type="region of interest" description="Disordered" evidence="1">
    <location>
        <begin position="350"/>
        <end position="380"/>
    </location>
</feature>
<dbReference type="EMBL" id="ML002644">
    <property type="protein sequence ID" value="RKP36494.1"/>
    <property type="molecule type" value="Genomic_DNA"/>
</dbReference>
<dbReference type="AlphaFoldDB" id="A0A4P9ZSG3"/>
<feature type="region of interest" description="Disordered" evidence="1">
    <location>
        <begin position="468"/>
        <end position="512"/>
    </location>
</feature>
<proteinExistence type="predicted"/>
<organism evidence="2 3">
    <name type="scientific">Dimargaris cristalligena</name>
    <dbReference type="NCBI Taxonomy" id="215637"/>
    <lineage>
        <taxon>Eukaryota</taxon>
        <taxon>Fungi</taxon>
        <taxon>Fungi incertae sedis</taxon>
        <taxon>Zoopagomycota</taxon>
        <taxon>Kickxellomycotina</taxon>
        <taxon>Dimargaritomycetes</taxon>
        <taxon>Dimargaritales</taxon>
        <taxon>Dimargaritaceae</taxon>
        <taxon>Dimargaris</taxon>
    </lineage>
</organism>
<sequence>MDTMSVQAHSVNPTLYSVAMGPAAASHNHHHHRPEKLALLGYDTPDDTGSPNASELYSCTLTNESTPSLSPTCSLHDGSDRHLSTNVSSKSLPPSPTSLRSVGDDDLLTQEEDVSTTDTFIIKASEGPGNNTPAPGTAASIGETLVHSRSVSPDRWKDEFVRIVGHLPPCGRTSLETDVPQEASSSTPAPKRRSNGSSGHHSQHPIWTGRLSKLGNNYQPSPLTRNSFSSSDESKHVPGTNGAHDTMTNAIPHPAFSVPAGPASTRSEPIQNSSSRMAAIERSATSLPGAARGPVKDAALLDYLPFKYSGDSAKRSNLKHAYLARSTHVGLPEDEFPLLFQTAEQRSRSLSAGNARRLALESGRSLPSRQRPNTLTDRSIPKPMQRALGCEPNYRLVMNYPEMVDTPSLINPDGQQAKNSYFAGYVRKRSGMVQYFIGSLFAHERWILEGNAKIAVGRAQMHLAMELKAKRPQQTEDQSPDGSTNNRLSHSVPSPQLGPARQTRPPIPPMAHQGLANIGGSQPCAMQSMAALVV</sequence>
<name>A0A4P9ZSG3_9FUNG</name>
<evidence type="ECO:0000313" key="3">
    <source>
        <dbReference type="Proteomes" id="UP000268162"/>
    </source>
</evidence>
<reference evidence="3" key="1">
    <citation type="journal article" date="2018" name="Nat. Microbiol.">
        <title>Leveraging single-cell genomics to expand the fungal tree of life.</title>
        <authorList>
            <person name="Ahrendt S.R."/>
            <person name="Quandt C.A."/>
            <person name="Ciobanu D."/>
            <person name="Clum A."/>
            <person name="Salamov A."/>
            <person name="Andreopoulos B."/>
            <person name="Cheng J.F."/>
            <person name="Woyke T."/>
            <person name="Pelin A."/>
            <person name="Henrissat B."/>
            <person name="Reynolds N.K."/>
            <person name="Benny G.L."/>
            <person name="Smith M.E."/>
            <person name="James T.Y."/>
            <person name="Grigoriev I.V."/>
        </authorList>
    </citation>
    <scope>NUCLEOTIDE SEQUENCE [LARGE SCALE GENOMIC DNA]</scope>
    <source>
        <strain evidence="3">RSA 468</strain>
    </source>
</reference>
<protein>
    <submittedName>
        <fullName evidence="2">Uncharacterized protein</fullName>
    </submittedName>
</protein>
<evidence type="ECO:0000313" key="2">
    <source>
        <dbReference type="EMBL" id="RKP36494.1"/>
    </source>
</evidence>
<feature type="compositionally biased region" description="Polar residues" evidence="1">
    <location>
        <begin position="214"/>
        <end position="231"/>
    </location>
</feature>
<accession>A0A4P9ZSG3</accession>
<dbReference type="Proteomes" id="UP000268162">
    <property type="component" value="Unassembled WGS sequence"/>
</dbReference>
<feature type="region of interest" description="Disordered" evidence="1">
    <location>
        <begin position="167"/>
        <end position="272"/>
    </location>
</feature>
<feature type="compositionally biased region" description="Polar residues" evidence="1">
    <location>
        <begin position="475"/>
        <end position="494"/>
    </location>
</feature>
<feature type="compositionally biased region" description="Polar residues" evidence="1">
    <location>
        <begin position="365"/>
        <end position="377"/>
    </location>
</feature>
<feature type="region of interest" description="Disordered" evidence="1">
    <location>
        <begin position="63"/>
        <end position="106"/>
    </location>
</feature>
<feature type="compositionally biased region" description="Low complexity" evidence="1">
    <location>
        <begin position="88"/>
        <end position="101"/>
    </location>
</feature>
<keyword evidence="3" id="KW-1185">Reference proteome</keyword>
<evidence type="ECO:0000256" key="1">
    <source>
        <dbReference type="SAM" id="MobiDB-lite"/>
    </source>
</evidence>
<feature type="compositionally biased region" description="Polar residues" evidence="1">
    <location>
        <begin position="63"/>
        <end position="73"/>
    </location>
</feature>
<gene>
    <name evidence="2" type="ORF">BJ085DRAFT_31666</name>
</gene>